<dbReference type="EMBL" id="NPDZ01000002">
    <property type="protein sequence ID" value="PJZ74362.1"/>
    <property type="molecule type" value="Genomic_DNA"/>
</dbReference>
<evidence type="ECO:0000313" key="4">
    <source>
        <dbReference type="Proteomes" id="UP000231962"/>
    </source>
</evidence>
<dbReference type="EMBL" id="NPDY01000003">
    <property type="protein sequence ID" value="PJZ70526.1"/>
    <property type="molecule type" value="Genomic_DNA"/>
</dbReference>
<feature type="region of interest" description="Disordered" evidence="1">
    <location>
        <begin position="306"/>
        <end position="332"/>
    </location>
</feature>
<organism evidence="3 5">
    <name type="scientific">Leptospira perolatii</name>
    <dbReference type="NCBI Taxonomy" id="2023191"/>
    <lineage>
        <taxon>Bacteria</taxon>
        <taxon>Pseudomonadati</taxon>
        <taxon>Spirochaetota</taxon>
        <taxon>Spirochaetia</taxon>
        <taxon>Leptospirales</taxon>
        <taxon>Leptospiraceae</taxon>
        <taxon>Leptospira</taxon>
    </lineage>
</organism>
<evidence type="ECO:0000256" key="1">
    <source>
        <dbReference type="SAM" id="MobiDB-lite"/>
    </source>
</evidence>
<evidence type="ECO:0000313" key="2">
    <source>
        <dbReference type="EMBL" id="PJZ70526.1"/>
    </source>
</evidence>
<dbReference type="Proteomes" id="UP000231990">
    <property type="component" value="Unassembled WGS sequence"/>
</dbReference>
<dbReference type="AlphaFoldDB" id="A0A2M9ZQK9"/>
<reference evidence="4 5" key="1">
    <citation type="submission" date="2017-07" db="EMBL/GenBank/DDBJ databases">
        <title>Leptospira spp. isolated from tropical soils.</title>
        <authorList>
            <person name="Thibeaux R."/>
            <person name="Iraola G."/>
            <person name="Ferres I."/>
            <person name="Bierque E."/>
            <person name="Girault D."/>
            <person name="Soupe-Gilbert M.-E."/>
            <person name="Picardeau M."/>
            <person name="Goarant C."/>
        </authorList>
    </citation>
    <scope>NUCLEOTIDE SEQUENCE [LARGE SCALE GENOMIC DNA]</scope>
    <source>
        <strain evidence="3 5">FH1-B-B1</strain>
        <strain evidence="2 4">FH1-B-C1</strain>
    </source>
</reference>
<evidence type="ECO:0000313" key="3">
    <source>
        <dbReference type="EMBL" id="PJZ74362.1"/>
    </source>
</evidence>
<sequence length="332" mass="36353">MKNIILLFVTIVTITNLNCSLVYRATGSTLNSYAEEYLVPHFLASEDLDAVCTGGTALGPLVASFQRVGTEVHLPVMVAAMGAGICSERRAQEAELSYIAAVRKGKAEEAADFQAIQIRQEGMAAKRFGESYNHFVEYFGEWKGSCPSMNEEEQFYFLVGLASGLLAILHDRASQGYAGITTEIPSIVSQASKCLDPKKWWGTPLAFEAVVWMSVPGVTPAGKDPIKQLEEAVKLGDQAGVRLSRAFQIQAIAGQGNIELMKKLIKEHSSILEKVPPKKEFLLLETYAEALSRHESDKIWVKETGHRGPVAFGPFPGKKKSSKDDDDLLKDL</sequence>
<protein>
    <submittedName>
        <fullName evidence="3">Uncharacterized protein</fullName>
    </submittedName>
</protein>
<proteinExistence type="predicted"/>
<dbReference type="OrthoDB" id="318536at2"/>
<gene>
    <name evidence="2" type="ORF">CH360_05935</name>
    <name evidence="3" type="ORF">CH373_05515</name>
</gene>
<accession>A0A2M9ZQK9</accession>
<name>A0A2M9ZQK9_9LEPT</name>
<comment type="caution">
    <text evidence="3">The sequence shown here is derived from an EMBL/GenBank/DDBJ whole genome shotgun (WGS) entry which is preliminary data.</text>
</comment>
<evidence type="ECO:0000313" key="5">
    <source>
        <dbReference type="Proteomes" id="UP000231990"/>
    </source>
</evidence>
<keyword evidence="4" id="KW-1185">Reference proteome</keyword>
<dbReference type="Proteomes" id="UP000231962">
    <property type="component" value="Unassembled WGS sequence"/>
</dbReference>